<dbReference type="SUPFAM" id="SSF49309">
    <property type="entry name" value="Transglutaminase, two C-terminal domains"/>
    <property type="match status" value="2"/>
</dbReference>
<dbReference type="PROSITE" id="PS00547">
    <property type="entry name" value="TRANSGLUTAMINASES"/>
    <property type="match status" value="1"/>
</dbReference>
<dbReference type="SMART" id="SM00460">
    <property type="entry name" value="TGc"/>
    <property type="match status" value="1"/>
</dbReference>
<dbReference type="InterPro" id="IPR013783">
    <property type="entry name" value="Ig-like_fold"/>
</dbReference>
<keyword evidence="12" id="KW-0012">Acyltransferase</keyword>
<evidence type="ECO:0000313" key="22">
    <source>
        <dbReference type="EMBL" id="KAK6467705.1"/>
    </source>
</evidence>
<keyword evidence="7" id="KW-0106">Calcium</keyword>
<dbReference type="Pfam" id="PF00927">
    <property type="entry name" value="Transglut_C"/>
    <property type="match status" value="2"/>
</dbReference>
<evidence type="ECO:0000256" key="7">
    <source>
        <dbReference type="ARBA" id="ARBA00022837"/>
    </source>
</evidence>
<dbReference type="InterPro" id="IPR050779">
    <property type="entry name" value="Transglutaminase"/>
</dbReference>
<reference evidence="22 23" key="1">
    <citation type="submission" date="2021-05" db="EMBL/GenBank/DDBJ databases">
        <authorList>
            <person name="Zahm M."/>
            <person name="Klopp C."/>
            <person name="Cabau C."/>
            <person name="Kuhl H."/>
            <person name="Suciu R."/>
            <person name="Ciorpac M."/>
            <person name="Holostenco D."/>
            <person name="Gessner J."/>
            <person name="Wuertz S."/>
            <person name="Hohne C."/>
            <person name="Stock M."/>
            <person name="Gislard M."/>
            <person name="Lluch J."/>
            <person name="Milhes M."/>
            <person name="Lampietro C."/>
            <person name="Lopez Roques C."/>
            <person name="Donnadieu C."/>
            <person name="Du K."/>
            <person name="Schartl M."/>
            <person name="Guiguen Y."/>
        </authorList>
    </citation>
    <scope>NUCLEOTIDE SEQUENCE [LARGE SCALE GENOMIC DNA]</scope>
    <source>
        <strain evidence="22">Hh-F2</strain>
        <tissue evidence="22">Blood</tissue>
    </source>
</reference>
<keyword evidence="9" id="KW-0564">Palmitate</keyword>
<dbReference type="PANTHER" id="PTHR11590">
    <property type="entry name" value="PROTEIN-GLUTAMINE GAMMA-GLUTAMYLTRANSFERASE"/>
    <property type="match status" value="1"/>
</dbReference>
<keyword evidence="6" id="KW-0479">Metal-binding</keyword>
<comment type="similarity">
    <text evidence="3">Belongs to the transglutaminase superfamily. Transglutaminase family.</text>
</comment>
<dbReference type="InterPro" id="IPR023608">
    <property type="entry name" value="Transglutaminase_animal"/>
</dbReference>
<dbReference type="InterPro" id="IPR008958">
    <property type="entry name" value="Transglutaminase_C"/>
</dbReference>
<dbReference type="InterPro" id="IPR013808">
    <property type="entry name" value="Transglutaminase_AS"/>
</dbReference>
<dbReference type="Proteomes" id="UP001369086">
    <property type="component" value="Unassembled WGS sequence"/>
</dbReference>
<evidence type="ECO:0000256" key="13">
    <source>
        <dbReference type="ARBA" id="ARBA00024222"/>
    </source>
</evidence>
<feature type="compositionally biased region" description="Polar residues" evidence="20">
    <location>
        <begin position="29"/>
        <end position="46"/>
    </location>
</feature>
<keyword evidence="4" id="KW-0597">Phosphoprotein</keyword>
<evidence type="ECO:0000256" key="16">
    <source>
        <dbReference type="ARBA" id="ARBA00041651"/>
    </source>
</evidence>
<evidence type="ECO:0000256" key="8">
    <source>
        <dbReference type="ARBA" id="ARBA00023136"/>
    </source>
</evidence>
<name>A0ABR0Y5M3_HUSHU</name>
<evidence type="ECO:0000256" key="6">
    <source>
        <dbReference type="ARBA" id="ARBA00022723"/>
    </source>
</evidence>
<keyword evidence="8" id="KW-0472">Membrane</keyword>
<comment type="subunit">
    <text evidence="14">Interacts with PLAAT4.</text>
</comment>
<comment type="caution">
    <text evidence="22">The sequence shown here is derived from an EMBL/GenBank/DDBJ whole genome shotgun (WGS) entry which is preliminary data.</text>
</comment>
<dbReference type="Gene3D" id="3.90.260.10">
    <property type="entry name" value="Transglutaminase-like"/>
    <property type="match status" value="1"/>
</dbReference>
<accession>A0ABR0Y5M3</accession>
<dbReference type="Pfam" id="PF00868">
    <property type="entry name" value="Transglut_N"/>
    <property type="match status" value="1"/>
</dbReference>
<evidence type="ECO:0000256" key="2">
    <source>
        <dbReference type="ARBA" id="ARBA00004635"/>
    </source>
</evidence>
<sequence length="779" mass="86208">MAGTRTSEPLHSELGRWPTERFRADVETTPATARGSQGGLNTQESRSGGWMGTVFPCVCTNSADSHDVTDYNVPPATRTDDAPEVPPSDQILSVKAVDLLKSRSGINRQSHHTDEFEYDDLILRRGQSFLLEIEFSRPFNPDTDTVHLELQIGPLPQVSKGTHVIIPLVRELEDNQWEAKIVQRAGSRVKLSVRSPATAVIGRYKFAVTTHSSRGDFKMEHDPKNDITFLFNPWCESDTVFMEDEELLKEYILNETGKIYYGTEKQIAARTWNFGQVCLCVCVCVYACLFVLDRSQMPHSGRGNPVNLVRVISALVNSVDDRGVVVGCWSGDYSQGTAPTAWSGSVDILTRYHRSGGVPVPFGQCWVFSGVTTTVLRCLGIPARCITNFSSAHDTDVSLTMDLYFDEHMRPLTHLNQDSVWNYHVWNDCWMARPDLPPGMGGWQAVDATPQETSQGVTCCGPASVQAIRDGLVYHNHDTRFIFAEVNSDKIYWQRQADGSFTQVFSERKAIGSHILTKAVGSEEREDITDMYKYSEGSKEERIAVETACRYGSKPNVYLNRQAGDVSVEVSTDGAGLHVGSSASILIVVANRSQSARSAVLHGQIAVMYYTGVVKATIKRDSINVQLMPGEVRTVQWVLTYSDYQDQLVDQAALVMTVAGRVSPTGQVLATQHVFRLQTPDLQIQPEGSAVVGKQLRVKIIFTNPLSKTLKSAVISLEGAGLQTPKRINIGDVARHSTLTLTETIVPFKSGRRKLIANLHCRQLTQVHGVAEVTVRDQL</sequence>
<evidence type="ECO:0000256" key="17">
    <source>
        <dbReference type="ARBA" id="ARBA00041726"/>
    </source>
</evidence>
<dbReference type="InterPro" id="IPR014756">
    <property type="entry name" value="Ig_E-set"/>
</dbReference>
<dbReference type="PIRSF" id="PIRSF000459">
    <property type="entry name" value="TGM_EBP42"/>
    <property type="match status" value="1"/>
</dbReference>
<dbReference type="InterPro" id="IPR038765">
    <property type="entry name" value="Papain-like_cys_pep_sf"/>
</dbReference>
<evidence type="ECO:0000256" key="1">
    <source>
        <dbReference type="ARBA" id="ARBA00001913"/>
    </source>
</evidence>
<dbReference type="Gene3D" id="2.60.40.10">
    <property type="entry name" value="Immunoglobulins"/>
    <property type="match status" value="3"/>
</dbReference>
<evidence type="ECO:0000256" key="20">
    <source>
        <dbReference type="SAM" id="MobiDB-lite"/>
    </source>
</evidence>
<evidence type="ECO:0000256" key="12">
    <source>
        <dbReference type="ARBA" id="ARBA00023315"/>
    </source>
</evidence>
<gene>
    <name evidence="22" type="ORF">HHUSO_G34749</name>
</gene>
<dbReference type="SUPFAM" id="SSF81296">
    <property type="entry name" value="E set domains"/>
    <property type="match status" value="1"/>
</dbReference>
<dbReference type="Pfam" id="PF01841">
    <property type="entry name" value="Transglut_core"/>
    <property type="match status" value="1"/>
</dbReference>
<feature type="compositionally biased region" description="Basic and acidic residues" evidence="20">
    <location>
        <begin position="8"/>
        <end position="22"/>
    </location>
</feature>
<feature type="region of interest" description="Disordered" evidence="20">
    <location>
        <begin position="28"/>
        <end position="47"/>
    </location>
</feature>
<dbReference type="EC" id="2.3.2.13" evidence="13"/>
<evidence type="ECO:0000256" key="9">
    <source>
        <dbReference type="ARBA" id="ARBA00023139"/>
    </source>
</evidence>
<keyword evidence="11" id="KW-0449">Lipoprotein</keyword>
<comment type="cofactor">
    <cofactor evidence="1">
        <name>Ca(2+)</name>
        <dbReference type="ChEBI" id="CHEBI:29108"/>
    </cofactor>
</comment>
<dbReference type="SUPFAM" id="SSF54001">
    <property type="entry name" value="Cysteine proteinases"/>
    <property type="match status" value="1"/>
</dbReference>
<protein>
    <recommendedName>
        <fullName evidence="15">Protein-glutamine gamma-glutamyltransferase K</fullName>
        <ecNumber evidence="13">2.3.2.13</ecNumber>
    </recommendedName>
    <alternativeName>
        <fullName evidence="18">Epidermal TGase</fullName>
    </alternativeName>
    <alternativeName>
        <fullName evidence="17">Transglutaminase K</fullName>
    </alternativeName>
    <alternativeName>
        <fullName evidence="16">Transglutaminase-1</fullName>
    </alternativeName>
</protein>
<dbReference type="EMBL" id="JAHFZB010000048">
    <property type="protein sequence ID" value="KAK6467705.1"/>
    <property type="molecule type" value="Genomic_DNA"/>
</dbReference>
<evidence type="ECO:0000256" key="10">
    <source>
        <dbReference type="ARBA" id="ARBA00023249"/>
    </source>
</evidence>
<evidence type="ECO:0000256" key="3">
    <source>
        <dbReference type="ARBA" id="ARBA00005968"/>
    </source>
</evidence>
<keyword evidence="23" id="KW-1185">Reference proteome</keyword>
<keyword evidence="10" id="KW-0417">Keratinization</keyword>
<dbReference type="PANTHER" id="PTHR11590:SF49">
    <property type="entry name" value="PROTEIN-GLUTAMINE GAMMA-GLUTAMYLTRANSFERASE K"/>
    <property type="match status" value="1"/>
</dbReference>
<dbReference type="InterPro" id="IPR001102">
    <property type="entry name" value="Transglutaminase_N"/>
</dbReference>
<organism evidence="22 23">
    <name type="scientific">Huso huso</name>
    <name type="common">Beluga</name>
    <name type="synonym">Acipenser huso</name>
    <dbReference type="NCBI Taxonomy" id="61971"/>
    <lineage>
        <taxon>Eukaryota</taxon>
        <taxon>Metazoa</taxon>
        <taxon>Chordata</taxon>
        <taxon>Craniata</taxon>
        <taxon>Vertebrata</taxon>
        <taxon>Euteleostomi</taxon>
        <taxon>Actinopterygii</taxon>
        <taxon>Chondrostei</taxon>
        <taxon>Acipenseriformes</taxon>
        <taxon>Acipenseridae</taxon>
        <taxon>Huso</taxon>
    </lineage>
</organism>
<comment type="subcellular location">
    <subcellularLocation>
        <location evidence="2">Membrane</location>
        <topology evidence="2">Lipid-anchor</topology>
    </subcellularLocation>
</comment>
<feature type="region of interest" description="Disordered" evidence="20">
    <location>
        <begin position="1"/>
        <end position="22"/>
    </location>
</feature>
<evidence type="ECO:0000256" key="14">
    <source>
        <dbReference type="ARBA" id="ARBA00038573"/>
    </source>
</evidence>
<keyword evidence="5" id="KW-0808">Transferase</keyword>
<evidence type="ECO:0000256" key="11">
    <source>
        <dbReference type="ARBA" id="ARBA00023288"/>
    </source>
</evidence>
<dbReference type="InterPro" id="IPR002931">
    <property type="entry name" value="Transglutaminase-like"/>
</dbReference>
<evidence type="ECO:0000256" key="18">
    <source>
        <dbReference type="ARBA" id="ARBA00043229"/>
    </source>
</evidence>
<proteinExistence type="inferred from homology"/>
<feature type="domain" description="Transglutaminase-like" evidence="21">
    <location>
        <begin position="357"/>
        <end position="450"/>
    </location>
</feature>
<dbReference type="InterPro" id="IPR036238">
    <property type="entry name" value="Transglutaminase_C_sf"/>
</dbReference>
<evidence type="ECO:0000256" key="19">
    <source>
        <dbReference type="ARBA" id="ARBA00045815"/>
    </source>
</evidence>
<dbReference type="InterPro" id="IPR036985">
    <property type="entry name" value="Transglutaminase-like_sf"/>
</dbReference>
<comment type="function">
    <text evidence="19">Catalyzes the cross-linking of proteins and the conjugation of polyamines to proteins. Responsible for cross-linking epidermal proteins during formation of the stratum corneum. Involved in cell proliferation.</text>
</comment>
<evidence type="ECO:0000256" key="15">
    <source>
        <dbReference type="ARBA" id="ARBA00040559"/>
    </source>
</evidence>
<evidence type="ECO:0000259" key="21">
    <source>
        <dbReference type="SMART" id="SM00460"/>
    </source>
</evidence>
<evidence type="ECO:0000256" key="4">
    <source>
        <dbReference type="ARBA" id="ARBA00022553"/>
    </source>
</evidence>
<evidence type="ECO:0000313" key="23">
    <source>
        <dbReference type="Proteomes" id="UP001369086"/>
    </source>
</evidence>
<evidence type="ECO:0000256" key="5">
    <source>
        <dbReference type="ARBA" id="ARBA00022679"/>
    </source>
</evidence>